<proteinExistence type="predicted"/>
<dbReference type="PANTHER" id="PTHR40469">
    <property type="entry name" value="SECRETED GLYCOSYL HYDROLASE"/>
    <property type="match status" value="1"/>
</dbReference>
<protein>
    <recommendedName>
        <fullName evidence="1">ThuA-like domain-containing protein</fullName>
    </recommendedName>
</protein>
<evidence type="ECO:0000313" key="2">
    <source>
        <dbReference type="EMBL" id="SVC45418.1"/>
    </source>
</evidence>
<dbReference type="SUPFAM" id="SSF52317">
    <property type="entry name" value="Class I glutamine amidotransferase-like"/>
    <property type="match status" value="1"/>
</dbReference>
<gene>
    <name evidence="2" type="ORF">METZ01_LOCUS298272</name>
</gene>
<name>A0A382MA23_9ZZZZ</name>
<dbReference type="AlphaFoldDB" id="A0A382MA23"/>
<dbReference type="InterPro" id="IPR029010">
    <property type="entry name" value="ThuA-like"/>
</dbReference>
<feature type="non-terminal residue" evidence="2">
    <location>
        <position position="188"/>
    </location>
</feature>
<accession>A0A382MA23</accession>
<feature type="domain" description="ThuA-like" evidence="1">
    <location>
        <begin position="4"/>
        <end position="187"/>
    </location>
</feature>
<dbReference type="EMBL" id="UINC01092110">
    <property type="protein sequence ID" value="SVC45418.1"/>
    <property type="molecule type" value="Genomic_DNA"/>
</dbReference>
<dbReference type="Gene3D" id="3.40.50.880">
    <property type="match status" value="1"/>
</dbReference>
<organism evidence="2">
    <name type="scientific">marine metagenome</name>
    <dbReference type="NCBI Taxonomy" id="408172"/>
    <lineage>
        <taxon>unclassified sequences</taxon>
        <taxon>metagenomes</taxon>
        <taxon>ecological metagenomes</taxon>
    </lineage>
</organism>
<evidence type="ECO:0000259" key="1">
    <source>
        <dbReference type="Pfam" id="PF06283"/>
    </source>
</evidence>
<reference evidence="2" key="1">
    <citation type="submission" date="2018-05" db="EMBL/GenBank/DDBJ databases">
        <authorList>
            <person name="Lanie J.A."/>
            <person name="Ng W.-L."/>
            <person name="Kazmierczak K.M."/>
            <person name="Andrzejewski T.M."/>
            <person name="Davidsen T.M."/>
            <person name="Wayne K.J."/>
            <person name="Tettelin H."/>
            <person name="Glass J.I."/>
            <person name="Rusch D."/>
            <person name="Podicherti R."/>
            <person name="Tsui H.-C.T."/>
            <person name="Winkler M.E."/>
        </authorList>
    </citation>
    <scope>NUCLEOTIDE SEQUENCE</scope>
</reference>
<dbReference type="Pfam" id="PF06283">
    <property type="entry name" value="ThuA"/>
    <property type="match status" value="1"/>
</dbReference>
<sequence length="188" mass="21114">MKTALFVWGGWEGHEPEETQNIFIPLLESEGYQITQSNTLDSYLDAHKMPTYDLIVNTVTMSSITGDQEKGLMEAVESGVGFGGWHGGQADAYRDNVNYQFMVGGQWVAHPGNIIDYEVNITNHDDPVTAGLDDFKMHSEQYYMHTDPSNEVLATTTFSGEHCSWIEGAVMPVVWKRMWGKGRVFHCS</sequence>
<dbReference type="InterPro" id="IPR029062">
    <property type="entry name" value="Class_I_gatase-like"/>
</dbReference>
<dbReference type="PANTHER" id="PTHR40469:SF2">
    <property type="entry name" value="GALACTOSE-BINDING DOMAIN-LIKE SUPERFAMILY PROTEIN"/>
    <property type="match status" value="1"/>
</dbReference>